<proteinExistence type="predicted"/>
<feature type="compositionally biased region" description="Polar residues" evidence="1">
    <location>
        <begin position="17"/>
        <end position="37"/>
    </location>
</feature>
<feature type="transmembrane region" description="Helical" evidence="2">
    <location>
        <begin position="148"/>
        <end position="172"/>
    </location>
</feature>
<sequence>MTFKQERNGSMEHHSQDTTNQSPLTLPRNSSTNYGALSGSTVLDIANDDGVEHMNVIHDESGRDSDYRSWSSPSSDSSNETGSTNQIKGVSGDNYCGLNGVTVDLTAGNSSQENDGGKSDDGDDEEEEEEEEEEDTSLNLRKLTRNQYIGIGEVFTGIEMVGVLFLIMAALYSVTSPLWGRLADHVAILVLVTWLVERKCVRKVDKITIIEVDDVTEKTPLLSTADSDDVMRSYPPGSVFNGSSSV</sequence>
<feature type="region of interest" description="Disordered" evidence="1">
    <location>
        <begin position="226"/>
        <end position="246"/>
    </location>
</feature>
<keyword evidence="2" id="KW-0812">Transmembrane</keyword>
<keyword evidence="4" id="KW-1185">Reference proteome</keyword>
<feature type="region of interest" description="Disordered" evidence="1">
    <location>
        <begin position="58"/>
        <end position="90"/>
    </location>
</feature>
<feature type="compositionally biased region" description="Basic and acidic residues" evidence="1">
    <location>
        <begin position="58"/>
        <end position="67"/>
    </location>
</feature>
<accession>A0ABY7F5Q0</accession>
<name>A0ABY7F5Q0_MYAAR</name>
<evidence type="ECO:0000313" key="4">
    <source>
        <dbReference type="Proteomes" id="UP001164746"/>
    </source>
</evidence>
<evidence type="ECO:0000256" key="2">
    <source>
        <dbReference type="SAM" id="Phobius"/>
    </source>
</evidence>
<dbReference type="Proteomes" id="UP001164746">
    <property type="component" value="Chromosome 10"/>
</dbReference>
<evidence type="ECO:0000313" key="3">
    <source>
        <dbReference type="EMBL" id="WAR17523.1"/>
    </source>
</evidence>
<keyword evidence="2" id="KW-0472">Membrane</keyword>
<feature type="compositionally biased region" description="Low complexity" evidence="1">
    <location>
        <begin position="68"/>
        <end position="83"/>
    </location>
</feature>
<keyword evidence="2" id="KW-1133">Transmembrane helix</keyword>
<gene>
    <name evidence="3" type="ORF">MAR_032117</name>
</gene>
<feature type="compositionally biased region" description="Basic and acidic residues" evidence="1">
    <location>
        <begin position="1"/>
        <end position="16"/>
    </location>
</feature>
<feature type="region of interest" description="Disordered" evidence="1">
    <location>
        <begin position="102"/>
        <end position="138"/>
    </location>
</feature>
<organism evidence="3 4">
    <name type="scientific">Mya arenaria</name>
    <name type="common">Soft-shell clam</name>
    <dbReference type="NCBI Taxonomy" id="6604"/>
    <lineage>
        <taxon>Eukaryota</taxon>
        <taxon>Metazoa</taxon>
        <taxon>Spiralia</taxon>
        <taxon>Lophotrochozoa</taxon>
        <taxon>Mollusca</taxon>
        <taxon>Bivalvia</taxon>
        <taxon>Autobranchia</taxon>
        <taxon>Heteroconchia</taxon>
        <taxon>Euheterodonta</taxon>
        <taxon>Imparidentia</taxon>
        <taxon>Neoheterodontei</taxon>
        <taxon>Myida</taxon>
        <taxon>Myoidea</taxon>
        <taxon>Myidae</taxon>
        <taxon>Mya</taxon>
    </lineage>
</organism>
<feature type="region of interest" description="Disordered" evidence="1">
    <location>
        <begin position="1"/>
        <end position="37"/>
    </location>
</feature>
<feature type="transmembrane region" description="Helical" evidence="2">
    <location>
        <begin position="178"/>
        <end position="196"/>
    </location>
</feature>
<reference evidence="3" key="1">
    <citation type="submission" date="2022-11" db="EMBL/GenBank/DDBJ databases">
        <title>Centuries of genome instability and evolution in soft-shell clam transmissible cancer (bioRxiv).</title>
        <authorList>
            <person name="Hart S.F.M."/>
            <person name="Yonemitsu M.A."/>
            <person name="Giersch R.M."/>
            <person name="Beal B.F."/>
            <person name="Arriagada G."/>
            <person name="Davis B.W."/>
            <person name="Ostrander E.A."/>
            <person name="Goff S.P."/>
            <person name="Metzger M.J."/>
        </authorList>
    </citation>
    <scope>NUCLEOTIDE SEQUENCE</scope>
    <source>
        <strain evidence="3">MELC-2E11</strain>
        <tissue evidence="3">Siphon/mantle</tissue>
    </source>
</reference>
<evidence type="ECO:0000256" key="1">
    <source>
        <dbReference type="SAM" id="MobiDB-lite"/>
    </source>
</evidence>
<dbReference type="EMBL" id="CP111021">
    <property type="protein sequence ID" value="WAR17523.1"/>
    <property type="molecule type" value="Genomic_DNA"/>
</dbReference>
<feature type="compositionally biased region" description="Acidic residues" evidence="1">
    <location>
        <begin position="121"/>
        <end position="136"/>
    </location>
</feature>
<protein>
    <submittedName>
        <fullName evidence="3">Uncharacterized protein</fullName>
    </submittedName>
</protein>